<feature type="compositionally biased region" description="Basic residues" evidence="1">
    <location>
        <begin position="166"/>
        <end position="179"/>
    </location>
</feature>
<sequence>APGDWSRDSGARRGRAPLVRAAGGDPPPARLVAGARGRGAGHLRHPPRLLPNAPRAFRRPGGGHPRRGAGDCRLQWAAQNALPPRVLRGRRPPLRPHPGRLPNPGPGHRRPERERPDPAGARPAPARGAPPLPRRIRGGGVLPRRRRLPEALRAWLRRVRRPAFPRAARRRAPGHRRRLPQAAAADRRAECRHEPRHRQLVPRPLRAAGQLARPDRATRALHQLLGGEELRTGRGPGRRPRLCLEHRSRRRRPRLPRGGDDPVARRLPRLGLPRGRQRRPRPLGAALPRLHALDPRRVDPGDGGTARHSHHRV</sequence>
<gene>
    <name evidence="2" type="ORF">AVDCRST_MAG88-3470</name>
</gene>
<feature type="compositionally biased region" description="Basic residues" evidence="1">
    <location>
        <begin position="87"/>
        <end position="98"/>
    </location>
</feature>
<feature type="region of interest" description="Disordered" evidence="1">
    <location>
        <begin position="166"/>
        <end position="313"/>
    </location>
</feature>
<feature type="compositionally biased region" description="Basic residues" evidence="1">
    <location>
        <begin position="236"/>
        <end position="255"/>
    </location>
</feature>
<feature type="non-terminal residue" evidence="2">
    <location>
        <position position="1"/>
    </location>
</feature>
<accession>A0A6J4VKN0</accession>
<name>A0A6J4VKN0_9BACT</name>
<evidence type="ECO:0000256" key="1">
    <source>
        <dbReference type="SAM" id="MobiDB-lite"/>
    </source>
</evidence>
<protein>
    <submittedName>
        <fullName evidence="2">Uncharacterized protein</fullName>
    </submittedName>
</protein>
<feature type="compositionally biased region" description="Basic and acidic residues" evidence="1">
    <location>
        <begin position="291"/>
        <end position="300"/>
    </location>
</feature>
<feature type="non-terminal residue" evidence="2">
    <location>
        <position position="313"/>
    </location>
</feature>
<feature type="region of interest" description="Disordered" evidence="1">
    <location>
        <begin position="1"/>
        <end position="141"/>
    </location>
</feature>
<evidence type="ECO:0000313" key="2">
    <source>
        <dbReference type="EMBL" id="CAA9582137.1"/>
    </source>
</evidence>
<reference evidence="2" key="1">
    <citation type="submission" date="2020-02" db="EMBL/GenBank/DDBJ databases">
        <authorList>
            <person name="Meier V. D."/>
        </authorList>
    </citation>
    <scope>NUCLEOTIDE SEQUENCE</scope>
    <source>
        <strain evidence="2">AVDCRST_MAG88</strain>
    </source>
</reference>
<dbReference type="EMBL" id="CADCWM010000837">
    <property type="protein sequence ID" value="CAA9582137.1"/>
    <property type="molecule type" value="Genomic_DNA"/>
</dbReference>
<dbReference type="AlphaFoldDB" id="A0A6J4VKN0"/>
<organism evidence="2">
    <name type="scientific">uncultured Thermomicrobiales bacterium</name>
    <dbReference type="NCBI Taxonomy" id="1645740"/>
    <lineage>
        <taxon>Bacteria</taxon>
        <taxon>Pseudomonadati</taxon>
        <taxon>Thermomicrobiota</taxon>
        <taxon>Thermomicrobia</taxon>
        <taxon>Thermomicrobiales</taxon>
        <taxon>environmental samples</taxon>
    </lineage>
</organism>
<feature type="compositionally biased region" description="Low complexity" evidence="1">
    <location>
        <begin position="118"/>
        <end position="127"/>
    </location>
</feature>
<proteinExistence type="predicted"/>
<feature type="compositionally biased region" description="Basic and acidic residues" evidence="1">
    <location>
        <begin position="1"/>
        <end position="11"/>
    </location>
</feature>